<keyword evidence="1" id="KW-0812">Transmembrane</keyword>
<sequence>MENTNRPCNGVCLFLASQTTRTRVVTLCCRLTRIFNPPTLAESFSVNLAVTSNHWCCDNDAKFQLTLYLRRQTKVRVLMKSNSYQSKVKINWRNNRMSEAYYFLTIISLSILNGTLFACAVV</sequence>
<evidence type="ECO:0000313" key="2">
    <source>
        <dbReference type="EMBL" id="KRZ67023.1"/>
    </source>
</evidence>
<feature type="transmembrane region" description="Helical" evidence="1">
    <location>
        <begin position="100"/>
        <end position="121"/>
    </location>
</feature>
<keyword evidence="1" id="KW-1133">Transmembrane helix</keyword>
<evidence type="ECO:0000313" key="3">
    <source>
        <dbReference type="Proteomes" id="UP000054843"/>
    </source>
</evidence>
<keyword evidence="1" id="KW-0472">Membrane</keyword>
<proteinExistence type="predicted"/>
<dbReference type="EMBL" id="JYDO01000213">
    <property type="protein sequence ID" value="KRZ67023.1"/>
    <property type="molecule type" value="Genomic_DNA"/>
</dbReference>
<protein>
    <submittedName>
        <fullName evidence="2">Uncharacterized protein</fullName>
    </submittedName>
</protein>
<accession>A0A0V1M5P7</accession>
<dbReference type="Proteomes" id="UP000054843">
    <property type="component" value="Unassembled WGS sequence"/>
</dbReference>
<name>A0A0V1M5P7_9BILA</name>
<evidence type="ECO:0000256" key="1">
    <source>
        <dbReference type="SAM" id="Phobius"/>
    </source>
</evidence>
<dbReference type="AlphaFoldDB" id="A0A0V1M5P7"/>
<reference evidence="2 3" key="1">
    <citation type="submission" date="2015-01" db="EMBL/GenBank/DDBJ databases">
        <title>Evolution of Trichinella species and genotypes.</title>
        <authorList>
            <person name="Korhonen P.K."/>
            <person name="Edoardo P."/>
            <person name="Giuseppe L.R."/>
            <person name="Gasser R.B."/>
        </authorList>
    </citation>
    <scope>NUCLEOTIDE SEQUENCE [LARGE SCALE GENOMIC DNA]</scope>
    <source>
        <strain evidence="2">ISS1980</strain>
    </source>
</reference>
<gene>
    <name evidence="2" type="ORF">T10_12984</name>
</gene>
<organism evidence="2 3">
    <name type="scientific">Trichinella papuae</name>
    <dbReference type="NCBI Taxonomy" id="268474"/>
    <lineage>
        <taxon>Eukaryota</taxon>
        <taxon>Metazoa</taxon>
        <taxon>Ecdysozoa</taxon>
        <taxon>Nematoda</taxon>
        <taxon>Enoplea</taxon>
        <taxon>Dorylaimia</taxon>
        <taxon>Trichinellida</taxon>
        <taxon>Trichinellidae</taxon>
        <taxon>Trichinella</taxon>
    </lineage>
</organism>
<keyword evidence="3" id="KW-1185">Reference proteome</keyword>
<comment type="caution">
    <text evidence="2">The sequence shown here is derived from an EMBL/GenBank/DDBJ whole genome shotgun (WGS) entry which is preliminary data.</text>
</comment>